<dbReference type="CDD" id="cd01948">
    <property type="entry name" value="EAL"/>
    <property type="match status" value="1"/>
</dbReference>
<protein>
    <submittedName>
        <fullName evidence="8">EAL domain-containing protein</fullName>
    </submittedName>
</protein>
<accession>A0AA95G560</accession>
<dbReference type="InterPro" id="IPR029787">
    <property type="entry name" value="Nucleotide_cyclase"/>
</dbReference>
<evidence type="ECO:0000256" key="5">
    <source>
        <dbReference type="ARBA" id="ARBA00023136"/>
    </source>
</evidence>
<feature type="transmembrane region" description="Helical" evidence="6">
    <location>
        <begin position="123"/>
        <end position="140"/>
    </location>
</feature>
<gene>
    <name evidence="8" type="ORF">QBD33_06555</name>
</gene>
<dbReference type="PANTHER" id="PTHR33121">
    <property type="entry name" value="CYCLIC DI-GMP PHOSPHODIESTERASE PDEF"/>
    <property type="match status" value="1"/>
</dbReference>
<feature type="transmembrane region" description="Helical" evidence="6">
    <location>
        <begin position="41"/>
        <end position="62"/>
    </location>
</feature>
<dbReference type="InterPro" id="IPR043128">
    <property type="entry name" value="Rev_trsase/Diguanyl_cyclase"/>
</dbReference>
<evidence type="ECO:0000256" key="4">
    <source>
        <dbReference type="ARBA" id="ARBA00022989"/>
    </source>
</evidence>
<evidence type="ECO:0000256" key="1">
    <source>
        <dbReference type="ARBA" id="ARBA00004651"/>
    </source>
</evidence>
<dbReference type="InterPro" id="IPR035919">
    <property type="entry name" value="EAL_sf"/>
</dbReference>
<feature type="transmembrane region" description="Helical" evidence="6">
    <location>
        <begin position="206"/>
        <end position="228"/>
    </location>
</feature>
<proteinExistence type="predicted"/>
<evidence type="ECO:0000256" key="3">
    <source>
        <dbReference type="ARBA" id="ARBA00022692"/>
    </source>
</evidence>
<dbReference type="GO" id="GO:0071111">
    <property type="term" value="F:cyclic-guanylate-specific phosphodiesterase activity"/>
    <property type="evidence" value="ECO:0007669"/>
    <property type="project" value="InterPro"/>
</dbReference>
<dbReference type="SUPFAM" id="SSF55073">
    <property type="entry name" value="Nucleotide cyclase"/>
    <property type="match status" value="1"/>
</dbReference>
<keyword evidence="5 6" id="KW-0472">Membrane</keyword>
<dbReference type="Pfam" id="PF05231">
    <property type="entry name" value="MASE1"/>
    <property type="match status" value="1"/>
</dbReference>
<evidence type="ECO:0000313" key="8">
    <source>
        <dbReference type="EMBL" id="WGL58286.1"/>
    </source>
</evidence>
<reference evidence="8" key="1">
    <citation type="submission" date="2023-04" db="EMBL/GenBank/DDBJ databases">
        <title>APH(3)-Id, a novel chromosomal aminoglycoside phosphotransferase, identified from an environmental isolate of Kluyvera intermedia DW18.</title>
        <authorList>
            <person name="Sha Y."/>
        </authorList>
    </citation>
    <scope>NUCLEOTIDE SEQUENCE</scope>
    <source>
        <strain evidence="8">DW18</strain>
    </source>
</reference>
<dbReference type="SMART" id="SM00267">
    <property type="entry name" value="GGDEF"/>
    <property type="match status" value="1"/>
</dbReference>
<feature type="transmembrane region" description="Helical" evidence="6">
    <location>
        <begin position="160"/>
        <end position="185"/>
    </location>
</feature>
<dbReference type="PANTHER" id="PTHR33121:SF74">
    <property type="entry name" value="CYCLIC DI-GMP PHOSPHODIESTERASE PDEA-RELATED"/>
    <property type="match status" value="1"/>
</dbReference>
<comment type="subcellular location">
    <subcellularLocation>
        <location evidence="1">Cell membrane</location>
        <topology evidence="1">Multi-pass membrane protein</topology>
    </subcellularLocation>
</comment>
<dbReference type="InterPro" id="IPR000160">
    <property type="entry name" value="GGDEF_dom"/>
</dbReference>
<dbReference type="Gene3D" id="3.20.20.450">
    <property type="entry name" value="EAL domain"/>
    <property type="match status" value="1"/>
</dbReference>
<dbReference type="RefSeq" id="WP_279216249.1">
    <property type="nucleotide sequence ID" value="NZ_CP119319.1"/>
</dbReference>
<keyword evidence="3 6" id="KW-0812">Transmembrane</keyword>
<evidence type="ECO:0000259" key="7">
    <source>
        <dbReference type="PROSITE" id="PS50883"/>
    </source>
</evidence>
<dbReference type="GO" id="GO:0005886">
    <property type="term" value="C:plasma membrane"/>
    <property type="evidence" value="ECO:0007669"/>
    <property type="project" value="UniProtKB-SubCell"/>
</dbReference>
<dbReference type="EMBL" id="CP123488">
    <property type="protein sequence ID" value="WGL58286.1"/>
    <property type="molecule type" value="Genomic_DNA"/>
</dbReference>
<feature type="transmembrane region" description="Helical" evidence="6">
    <location>
        <begin position="287"/>
        <end position="307"/>
    </location>
</feature>
<dbReference type="InterPro" id="IPR007895">
    <property type="entry name" value="MASE1"/>
</dbReference>
<dbReference type="PROSITE" id="PS50883">
    <property type="entry name" value="EAL"/>
    <property type="match status" value="1"/>
</dbReference>
<dbReference type="SUPFAM" id="SSF141868">
    <property type="entry name" value="EAL domain-like"/>
    <property type="match status" value="1"/>
</dbReference>
<dbReference type="AlphaFoldDB" id="A0AA95G560"/>
<dbReference type="SMART" id="SM00052">
    <property type="entry name" value="EAL"/>
    <property type="match status" value="1"/>
</dbReference>
<feature type="transmembrane region" description="Helical" evidence="6">
    <location>
        <begin position="82"/>
        <end position="102"/>
    </location>
</feature>
<sequence>MTVKRSTPVRKFLLVLIMSLVVIPFSRYLSPTTFYDGHSVYLAWLPLGVMIALVMLFGRHAVVPLIVGFTITNYWQLHLSPINSLLLLFCQLSAVCISSLVLRSILGRRWRHGLAIHHLGLRIFWLGFATPVLAKVMMYLTGELTSIPPSMFSYFNITSLIYTIVNIQGLVCSSLIFTLLFYYPLRMCLNVQYARAFWRKNIAGYVGLRSRVFIICWFAGLSGLLFFLCAPFGEGYFTGYLVPVVFIIFSFGISQLTYPIVILSWTLTSFVLVMYNKNFLHGVQTQYSLSFILSVLISFTVCLLYMLQIYHRSRRLKQKWQEQAMQDPLTGLPNLRALEAYLLNLRSASVCCLHIENLDFLSRHYGMMMRIQCKRSITLVLQPELGKDEKLFQLPGNELLLVLKGPDTEARLTHLVAFLRLQGIRWNNTLLNLEYGISWGQICAQDDNLYHTLGQLSWLAEQAGEGGQILKLDNGQVEAFDQTSERVLLLNRIKKALDQGGFVLYAQPIRKPTGEGYYEILSRLVDANGMVMPDKFIPILTQFNLSKRFDMQVLKCLFRSLEAFPGQRFSVNLMPYTLMQTESAKEIIALFRQYQVNVKRIIFEITEEQAFSNSDVSINNLHQLRNFGCQIAIDDFGTGYANYERLKRLEADIIKIDGSFVRDVLTDPMDAMIIRSICELAKVQNLEVVAEYVETLEQQTLLSQLGVHYMQGYLIDKPRPLCEIANRIED</sequence>
<evidence type="ECO:0000256" key="2">
    <source>
        <dbReference type="ARBA" id="ARBA00022475"/>
    </source>
</evidence>
<evidence type="ECO:0000256" key="6">
    <source>
        <dbReference type="SAM" id="Phobius"/>
    </source>
</evidence>
<keyword evidence="4 6" id="KW-1133">Transmembrane helix</keyword>
<dbReference type="InterPro" id="IPR050706">
    <property type="entry name" value="Cyclic-di-GMP_PDE-like"/>
</dbReference>
<organism evidence="8 9">
    <name type="scientific">Kluyvera intermedia</name>
    <name type="common">Enterobacter intermedius</name>
    <dbReference type="NCBI Taxonomy" id="61648"/>
    <lineage>
        <taxon>Bacteria</taxon>
        <taxon>Pseudomonadati</taxon>
        <taxon>Pseudomonadota</taxon>
        <taxon>Gammaproteobacteria</taxon>
        <taxon>Enterobacterales</taxon>
        <taxon>Enterobacteriaceae</taxon>
        <taxon>Kluyvera</taxon>
    </lineage>
</organism>
<dbReference type="Proteomes" id="UP001177527">
    <property type="component" value="Chromosome"/>
</dbReference>
<name>A0AA95G560_KLUIN</name>
<feature type="domain" description="EAL" evidence="7">
    <location>
        <begin position="486"/>
        <end position="730"/>
    </location>
</feature>
<feature type="transmembrane region" description="Helical" evidence="6">
    <location>
        <begin position="12"/>
        <end position="29"/>
    </location>
</feature>
<dbReference type="InterPro" id="IPR001633">
    <property type="entry name" value="EAL_dom"/>
</dbReference>
<keyword evidence="2" id="KW-1003">Cell membrane</keyword>
<dbReference type="Pfam" id="PF00563">
    <property type="entry name" value="EAL"/>
    <property type="match status" value="1"/>
</dbReference>
<dbReference type="Gene3D" id="3.30.70.270">
    <property type="match status" value="1"/>
</dbReference>
<evidence type="ECO:0000313" key="9">
    <source>
        <dbReference type="Proteomes" id="UP001177527"/>
    </source>
</evidence>